<dbReference type="AlphaFoldDB" id="A0A6V7VHQ5"/>
<evidence type="ECO:0000313" key="4">
    <source>
        <dbReference type="Proteomes" id="UP000580250"/>
    </source>
</evidence>
<feature type="region of interest" description="Disordered" evidence="2">
    <location>
        <begin position="367"/>
        <end position="396"/>
    </location>
</feature>
<keyword evidence="1" id="KW-0175">Coiled coil</keyword>
<reference evidence="3 4" key="1">
    <citation type="submission" date="2020-08" db="EMBL/GenBank/DDBJ databases">
        <authorList>
            <person name="Koutsovoulos G."/>
            <person name="Danchin GJ E."/>
        </authorList>
    </citation>
    <scope>NUCLEOTIDE SEQUENCE [LARGE SCALE GENOMIC DNA]</scope>
</reference>
<feature type="region of interest" description="Disordered" evidence="2">
    <location>
        <begin position="51"/>
        <end position="116"/>
    </location>
</feature>
<feature type="compositionally biased region" description="Basic and acidic residues" evidence="2">
    <location>
        <begin position="65"/>
        <end position="99"/>
    </location>
</feature>
<protein>
    <submittedName>
        <fullName evidence="3">Uncharacterized protein</fullName>
    </submittedName>
</protein>
<evidence type="ECO:0000313" key="3">
    <source>
        <dbReference type="EMBL" id="CAD2173741.1"/>
    </source>
</evidence>
<accession>A0A6V7VHQ5</accession>
<sequence length="396" mass="47919">MNNPPQKFSLKFPIILIIFLYFNNLIKAHLTDNEQIFKREEIKEEKWSEVDEVRSENENNVNDNDLFKSGKNGEEDKEVFEEKEGSFSFVKAKEERKNEEEEENNGEEEDWVINKGFGRREEEEEKRKEIREDESQSNFLNNFYENNKWNNWNNNDDNGFKFWQWTGNNDMQKMGGGRWWEMWGKEENDEEASNKVFNWNELMENKWKIDNKWKDENYVNKEYNNINFIPINGLLPRMNGQYWKGFNEIEDKNEMEKINKEKTIEVEEEKLEVEEENKKEENNNGRFSWGGIFNRNENNGEKKGNCWWKKILNGIGNVAKMFVKEETSNEENENLDNLNKFEKDNEWSKKENKEEFIKKEVIEVKTEKKEDEIIEKKDKEESVEKRKSGERKGSQW</sequence>
<dbReference type="EMBL" id="CAJEWN010000223">
    <property type="protein sequence ID" value="CAD2173741.1"/>
    <property type="molecule type" value="Genomic_DNA"/>
</dbReference>
<proteinExistence type="predicted"/>
<feature type="coiled-coil region" evidence="1">
    <location>
        <begin position="252"/>
        <end position="284"/>
    </location>
</feature>
<dbReference type="Proteomes" id="UP000580250">
    <property type="component" value="Unassembled WGS sequence"/>
</dbReference>
<gene>
    <name evidence="3" type="ORF">MENT_LOCUS25365</name>
</gene>
<feature type="compositionally biased region" description="Acidic residues" evidence="2">
    <location>
        <begin position="100"/>
        <end position="111"/>
    </location>
</feature>
<comment type="caution">
    <text evidence="3">The sequence shown here is derived from an EMBL/GenBank/DDBJ whole genome shotgun (WGS) entry which is preliminary data.</text>
</comment>
<evidence type="ECO:0000256" key="2">
    <source>
        <dbReference type="SAM" id="MobiDB-lite"/>
    </source>
</evidence>
<name>A0A6V7VHQ5_MELEN</name>
<organism evidence="3 4">
    <name type="scientific">Meloidogyne enterolobii</name>
    <name type="common">Root-knot nematode worm</name>
    <name type="synonym">Meloidogyne mayaguensis</name>
    <dbReference type="NCBI Taxonomy" id="390850"/>
    <lineage>
        <taxon>Eukaryota</taxon>
        <taxon>Metazoa</taxon>
        <taxon>Ecdysozoa</taxon>
        <taxon>Nematoda</taxon>
        <taxon>Chromadorea</taxon>
        <taxon>Rhabditida</taxon>
        <taxon>Tylenchina</taxon>
        <taxon>Tylenchomorpha</taxon>
        <taxon>Tylenchoidea</taxon>
        <taxon>Meloidogynidae</taxon>
        <taxon>Meloidogyninae</taxon>
        <taxon>Meloidogyne</taxon>
    </lineage>
</organism>
<evidence type="ECO:0000256" key="1">
    <source>
        <dbReference type="SAM" id="Coils"/>
    </source>
</evidence>